<dbReference type="SUPFAM" id="SSF56235">
    <property type="entry name" value="N-terminal nucleophile aminohydrolases (Ntn hydrolases)"/>
    <property type="match status" value="1"/>
</dbReference>
<dbReference type="InterPro" id="IPR014729">
    <property type="entry name" value="Rossmann-like_a/b/a_fold"/>
</dbReference>
<dbReference type="InterPro" id="IPR051786">
    <property type="entry name" value="ASN_synthetase/amidase"/>
</dbReference>
<evidence type="ECO:0000256" key="6">
    <source>
        <dbReference type="ARBA" id="ARBA00022962"/>
    </source>
</evidence>
<protein>
    <recommendedName>
        <fullName evidence="3">asparagine synthase (glutamine-hydrolyzing)</fullName>
        <ecNumber evidence="3">6.3.5.4</ecNumber>
    </recommendedName>
</protein>
<dbReference type="GO" id="GO:0006529">
    <property type="term" value="P:asparagine biosynthetic process"/>
    <property type="evidence" value="ECO:0007669"/>
    <property type="project" value="UniProtKB-KW"/>
</dbReference>
<proteinExistence type="inferred from homology"/>
<dbReference type="EMBL" id="HG794546">
    <property type="protein sequence ID" value="CDL00678.1"/>
    <property type="molecule type" value="Genomic_DNA"/>
</dbReference>
<dbReference type="InterPro" id="IPR029055">
    <property type="entry name" value="Ntn_hydrolases_N"/>
</dbReference>
<dbReference type="Proteomes" id="UP000018922">
    <property type="component" value="Chromosome I"/>
</dbReference>
<reference evidence="12 13" key="1">
    <citation type="journal article" date="2014" name="Genome Announc.">
        <title>Complete genome sequence of Magnetospirillum gryphiswaldense MSR-1.</title>
        <authorList>
            <person name="Wang X."/>
            <person name="Wang Q."/>
            <person name="Zhang W."/>
            <person name="Wang Y."/>
            <person name="Li L."/>
            <person name="Wen T."/>
            <person name="Zhang T."/>
            <person name="Zhang Y."/>
            <person name="Xu J."/>
            <person name="Hu J."/>
            <person name="Li S."/>
            <person name="Liu L."/>
            <person name="Liu J."/>
            <person name="Jiang W."/>
            <person name="Tian J."/>
            <person name="Li Y."/>
            <person name="Schuler D."/>
            <person name="Wang L."/>
            <person name="Li J."/>
        </authorList>
    </citation>
    <scope>NUCLEOTIDE SEQUENCE [LARGE SCALE GENOMIC DNA]</scope>
    <source>
        <strain evidence="13">DSM 6361 / JCM 21280 / NBRC 15271 / MSR-1</strain>
    </source>
</reference>
<organism evidence="12 13">
    <name type="scientific">Magnetospirillum gryphiswaldense (strain DSM 6361 / JCM 21280 / NBRC 15271 / MSR-1)</name>
    <dbReference type="NCBI Taxonomy" id="431944"/>
    <lineage>
        <taxon>Bacteria</taxon>
        <taxon>Pseudomonadati</taxon>
        <taxon>Pseudomonadota</taxon>
        <taxon>Alphaproteobacteria</taxon>
        <taxon>Rhodospirillales</taxon>
        <taxon>Rhodospirillaceae</taxon>
        <taxon>Magnetospirillum</taxon>
    </lineage>
</organism>
<dbReference type="GO" id="GO:0005829">
    <property type="term" value="C:cytosol"/>
    <property type="evidence" value="ECO:0007669"/>
    <property type="project" value="TreeGrafter"/>
</dbReference>
<dbReference type="AlphaFoldDB" id="V6F847"/>
<dbReference type="InterPro" id="IPR001962">
    <property type="entry name" value="Asn_synthase"/>
</dbReference>
<dbReference type="STRING" id="1430440.MGMSRv2__3463"/>
<dbReference type="HOGENOM" id="CLU_014658_3_1_5"/>
<keyword evidence="6 8" id="KW-0315">Glutamine amidotransferase</keyword>
<dbReference type="SUPFAM" id="SSF52402">
    <property type="entry name" value="Adenine nucleotide alpha hydrolases-like"/>
    <property type="match status" value="1"/>
</dbReference>
<dbReference type="PANTHER" id="PTHR43284:SF1">
    <property type="entry name" value="ASPARAGINE SYNTHETASE"/>
    <property type="match status" value="1"/>
</dbReference>
<feature type="active site" description="For GATase activity" evidence="8">
    <location>
        <position position="2"/>
    </location>
</feature>
<dbReference type="InterPro" id="IPR033738">
    <property type="entry name" value="AsnB_N"/>
</dbReference>
<comment type="catalytic activity">
    <reaction evidence="7">
        <text>L-aspartate + L-glutamine + ATP + H2O = L-asparagine + L-glutamate + AMP + diphosphate + H(+)</text>
        <dbReference type="Rhea" id="RHEA:12228"/>
        <dbReference type="ChEBI" id="CHEBI:15377"/>
        <dbReference type="ChEBI" id="CHEBI:15378"/>
        <dbReference type="ChEBI" id="CHEBI:29985"/>
        <dbReference type="ChEBI" id="CHEBI:29991"/>
        <dbReference type="ChEBI" id="CHEBI:30616"/>
        <dbReference type="ChEBI" id="CHEBI:33019"/>
        <dbReference type="ChEBI" id="CHEBI:58048"/>
        <dbReference type="ChEBI" id="CHEBI:58359"/>
        <dbReference type="ChEBI" id="CHEBI:456215"/>
        <dbReference type="EC" id="6.3.5.4"/>
    </reaction>
</comment>
<feature type="binding site" evidence="9">
    <location>
        <begin position="362"/>
        <end position="363"/>
    </location>
    <ligand>
        <name>ATP</name>
        <dbReference type="ChEBI" id="CHEBI:30616"/>
    </ligand>
</feature>
<dbReference type="InterPro" id="IPR006426">
    <property type="entry name" value="Asn_synth_AEB"/>
</dbReference>
<evidence type="ECO:0000256" key="7">
    <source>
        <dbReference type="ARBA" id="ARBA00048741"/>
    </source>
</evidence>
<dbReference type="PANTHER" id="PTHR43284">
    <property type="entry name" value="ASPARAGINE SYNTHETASE (GLUTAMINE-HYDROLYZING)"/>
    <property type="match status" value="1"/>
</dbReference>
<evidence type="ECO:0000256" key="8">
    <source>
        <dbReference type="PIRSR" id="PIRSR001589-1"/>
    </source>
</evidence>
<keyword evidence="8" id="KW-0061">Asparagine biosynthesis</keyword>
<keyword evidence="8" id="KW-0028">Amino-acid biosynthesis</keyword>
<dbReference type="PROSITE" id="PS51278">
    <property type="entry name" value="GATASE_TYPE_2"/>
    <property type="match status" value="1"/>
</dbReference>
<dbReference type="CDD" id="cd01991">
    <property type="entry name" value="Asn_synthase_B_C"/>
    <property type="match status" value="1"/>
</dbReference>
<keyword evidence="5 9" id="KW-0067">ATP-binding</keyword>
<gene>
    <name evidence="12" type="ordered locus">MGMSRv2__3463</name>
</gene>
<feature type="domain" description="Glutamine amidotransferase type-2" evidence="11">
    <location>
        <begin position="2"/>
        <end position="211"/>
    </location>
</feature>
<dbReference type="eggNOG" id="COG0367">
    <property type="taxonomic scope" value="Bacteria"/>
</dbReference>
<dbReference type="Pfam" id="PF13537">
    <property type="entry name" value="GATase_7"/>
    <property type="match status" value="1"/>
</dbReference>
<evidence type="ECO:0000256" key="9">
    <source>
        <dbReference type="PIRSR" id="PIRSR001589-2"/>
    </source>
</evidence>
<dbReference type="CDD" id="cd00712">
    <property type="entry name" value="AsnB"/>
    <property type="match status" value="1"/>
</dbReference>
<evidence type="ECO:0000256" key="4">
    <source>
        <dbReference type="ARBA" id="ARBA00022741"/>
    </source>
</evidence>
<dbReference type="PIRSF" id="PIRSF001589">
    <property type="entry name" value="Asn_synthetase_glu-h"/>
    <property type="match status" value="1"/>
</dbReference>
<accession>V6F847</accession>
<keyword evidence="13" id="KW-1185">Reference proteome</keyword>
<dbReference type="Gene3D" id="3.60.20.10">
    <property type="entry name" value="Glutamine Phosphoribosylpyrophosphate, subunit 1, domain 1"/>
    <property type="match status" value="1"/>
</dbReference>
<keyword evidence="4 9" id="KW-0547">Nucleotide-binding</keyword>
<keyword evidence="12" id="KW-0436">Ligase</keyword>
<comment type="pathway">
    <text evidence="1">Amino-acid biosynthesis; L-asparagine biosynthesis; L-asparagine from L-aspartate (L-Gln route): step 1/1.</text>
</comment>
<evidence type="ECO:0000259" key="11">
    <source>
        <dbReference type="PROSITE" id="PS51278"/>
    </source>
</evidence>
<dbReference type="NCBIfam" id="TIGR01536">
    <property type="entry name" value="asn_synth_AEB"/>
    <property type="match status" value="1"/>
</dbReference>
<dbReference type="GO" id="GO:0005524">
    <property type="term" value="F:ATP binding"/>
    <property type="evidence" value="ECO:0007669"/>
    <property type="project" value="UniProtKB-KW"/>
</dbReference>
<evidence type="ECO:0000256" key="3">
    <source>
        <dbReference type="ARBA" id="ARBA00012737"/>
    </source>
</evidence>
<name>V6F847_MAGGM</name>
<dbReference type="GO" id="GO:0004066">
    <property type="term" value="F:asparagine synthase (glutamine-hydrolyzing) activity"/>
    <property type="evidence" value="ECO:0007669"/>
    <property type="project" value="UniProtKB-EC"/>
</dbReference>
<comment type="similarity">
    <text evidence="2">Belongs to the asparagine synthetase family.</text>
</comment>
<dbReference type="InterPro" id="IPR017932">
    <property type="entry name" value="GATase_2_dom"/>
</dbReference>
<evidence type="ECO:0000313" key="12">
    <source>
        <dbReference type="EMBL" id="CDL00678.1"/>
    </source>
</evidence>
<evidence type="ECO:0000256" key="10">
    <source>
        <dbReference type="PIRSR" id="PIRSR001589-3"/>
    </source>
</evidence>
<evidence type="ECO:0000256" key="1">
    <source>
        <dbReference type="ARBA" id="ARBA00005187"/>
    </source>
</evidence>
<evidence type="ECO:0000313" key="13">
    <source>
        <dbReference type="Proteomes" id="UP000018922"/>
    </source>
</evidence>
<evidence type="ECO:0000256" key="2">
    <source>
        <dbReference type="ARBA" id="ARBA00005752"/>
    </source>
</evidence>
<feature type="site" description="Important for beta-aspartyl-AMP intermediate formation" evidence="10">
    <location>
        <position position="364"/>
    </location>
</feature>
<evidence type="ECO:0000256" key="5">
    <source>
        <dbReference type="ARBA" id="ARBA00022840"/>
    </source>
</evidence>
<dbReference type="Pfam" id="PF00733">
    <property type="entry name" value="Asn_synthase"/>
    <property type="match status" value="1"/>
</dbReference>
<dbReference type="EC" id="6.3.5.4" evidence="3"/>
<feature type="binding site" evidence="9">
    <location>
        <position position="290"/>
    </location>
    <ligand>
        <name>ATP</name>
        <dbReference type="ChEBI" id="CHEBI:30616"/>
    </ligand>
</feature>
<sequence length="613" mass="68669">MCGIAGFTGPNDDRSGEWLETMTASLAHRGPDGQGTWTDGAMNLGHRRLAILDLGDGGRQPMVSPSGRVVVFNGEIYNHLDLRQQLTGFTFKTRSDTETLLAAWDHWGPSCLERLVGMFAFALWEPDSGRLFLARDRLGKKPLYLWRQGRFLAFASEAKALLHLPDIHTRACLDVRAMADFLCFGYVLGEKSAWAGISRLPPAHWAAFDLRSGEFQQSCYWHLDRHILAERIPYDQAARQRFAELLDDAVAIRLQADVSVGCFLSGGVDSSAIAATAARMGGQKPRTFSVSFPQQSFNESVYAQKVADHLGLELQCLDGGMIDAEAVGRGLDATDEFFADTSLMPTWLLNQSASRQVKVALSGDGADEILAGYSTYAADRLYRWYARIPAPIQAGLHRLADRLLRPSYGKVSFDYKLRRFLSGRGQNRQRAHAWWRVVFEPDALPLILADPVLESLGDYDPMATFEQHFKSVDGADFLDQCLYVDIKTWLADDILVKADRMSMAHGLEVRSPFLDHRLVEFCARLDPCAKMQGARQKVILKDVMADRLPADILSRRKEGFGAPTAGLGCEILPTLDFPHLFRQGFQLDGRHEDITYKSFALVILSQWMRRWSR</sequence>
<feature type="binding site" evidence="9">
    <location>
        <position position="96"/>
    </location>
    <ligand>
        <name>L-glutamine</name>
        <dbReference type="ChEBI" id="CHEBI:58359"/>
    </ligand>
</feature>
<dbReference type="Gene3D" id="3.40.50.620">
    <property type="entry name" value="HUPs"/>
    <property type="match status" value="2"/>
</dbReference>
<dbReference type="KEGG" id="mgy:MGMSRv2__3463"/>